<dbReference type="InterPro" id="IPR036388">
    <property type="entry name" value="WH-like_DNA-bd_sf"/>
</dbReference>
<keyword evidence="2" id="KW-0804">Transcription</keyword>
<dbReference type="AlphaFoldDB" id="A0AAW9JUQ1"/>
<feature type="domain" description="Mga helix-turn-helix" evidence="3">
    <location>
        <begin position="79"/>
        <end position="165"/>
    </location>
</feature>
<dbReference type="Pfam" id="PF05043">
    <property type="entry name" value="Mga"/>
    <property type="match status" value="1"/>
</dbReference>
<dbReference type="RefSeq" id="WP_201730642.1">
    <property type="nucleotide sequence ID" value="NZ_CAJGUR010000012.1"/>
</dbReference>
<comment type="caution">
    <text evidence="4">The sequence shown here is derived from an EMBL/GenBank/DDBJ whole genome shotgun (WGS) entry which is preliminary data.</text>
</comment>
<accession>A0AAW9JUQ1</accession>
<proteinExistence type="predicted"/>
<name>A0AAW9JUQ1_CARML</name>
<dbReference type="Gene3D" id="1.10.10.10">
    <property type="entry name" value="Winged helix-like DNA-binding domain superfamily/Winged helix DNA-binding domain"/>
    <property type="match status" value="1"/>
</dbReference>
<evidence type="ECO:0000256" key="2">
    <source>
        <dbReference type="ARBA" id="ARBA00023163"/>
    </source>
</evidence>
<protein>
    <submittedName>
        <fullName evidence="4">Helix-turn-helix domain-containing protein</fullName>
    </submittedName>
</protein>
<dbReference type="InterPro" id="IPR007737">
    <property type="entry name" value="Mga_HTH"/>
</dbReference>
<keyword evidence="1" id="KW-0805">Transcription regulation</keyword>
<gene>
    <name evidence="4" type="ORF">RAK27_11505</name>
</gene>
<dbReference type="EMBL" id="JAVBVO010000003">
    <property type="protein sequence ID" value="MDZ5759288.1"/>
    <property type="molecule type" value="Genomic_DNA"/>
</dbReference>
<evidence type="ECO:0000313" key="5">
    <source>
        <dbReference type="Proteomes" id="UP001290462"/>
    </source>
</evidence>
<sequence length="490" mass="58242">MKKLLDTNYLPYFQLLVAFYKDTPHQSIRYFSTELKIDRRTILKTVEQIQKDIVEYNWEDMIILEFTERELTATLGPLFSLDVFYAHYMSKSFCVELVLYLFQHQTAHIDELLDYFYISQATFYRKISPLKQVLADFNLELNFNNKLSTLTGDEKQVRFFFFTFFWETFRGIPERLDRLPTTEKELLNSFSLTYHLPISLTQILEVHLIIALSRIKHSFPLLEFPLHLVPLLYFSRFDFQKQFTPFFENKALVSEQLNAELTSLYFSIVTSTTYPPKAAQSIPLQKIQWSSDLVPYIQQWITYYTTFFNVTLSNEDYFYLLLNLYLIQLKKQVWVGGTLSVGVNTVEEILHADNPYILIQTTRFFDFLNQQAPEFHLNSFQKMNHALLIRRLVANSQPALQVLLCSKVGLEETQWTNQIIHKVSTVPIMIHSEWKPDIDLIITDYSLPNYLVPKNLDHYFLWSSFPSFPEWRKLLRRLEKLYYTKFPNSD</sequence>
<organism evidence="4 5">
    <name type="scientific">Carnobacterium maltaromaticum</name>
    <name type="common">Carnobacterium piscicola</name>
    <dbReference type="NCBI Taxonomy" id="2751"/>
    <lineage>
        <taxon>Bacteria</taxon>
        <taxon>Bacillati</taxon>
        <taxon>Bacillota</taxon>
        <taxon>Bacilli</taxon>
        <taxon>Lactobacillales</taxon>
        <taxon>Carnobacteriaceae</taxon>
        <taxon>Carnobacterium</taxon>
    </lineage>
</organism>
<reference evidence="4" key="1">
    <citation type="submission" date="2023-08" db="EMBL/GenBank/DDBJ databases">
        <title>Genomic characterization of piscicolin 126 produced by Carnobacterium maltaromaticum CM22 strain isolated from salmon (Salmo salar).</title>
        <authorList>
            <person name="Gonzalez-Gragera E."/>
            <person name="Garcia-Lopez J.D."/>
            <person name="Teso-Perez C."/>
            <person name="Gimenez-Hernandez I."/>
            <person name="Peralta-Sanchez J.M."/>
            <person name="Valdivia E."/>
            <person name="Montalban-Lopez M."/>
            <person name="Martin-Platero A.M."/>
            <person name="Banos A."/>
            <person name="Martinez-Bueno M."/>
        </authorList>
    </citation>
    <scope>NUCLEOTIDE SEQUENCE</scope>
    <source>
        <strain evidence="4">CM22</strain>
    </source>
</reference>
<dbReference type="Proteomes" id="UP001290462">
    <property type="component" value="Unassembled WGS sequence"/>
</dbReference>
<evidence type="ECO:0000313" key="4">
    <source>
        <dbReference type="EMBL" id="MDZ5759288.1"/>
    </source>
</evidence>
<evidence type="ECO:0000259" key="3">
    <source>
        <dbReference type="Pfam" id="PF05043"/>
    </source>
</evidence>
<evidence type="ECO:0000256" key="1">
    <source>
        <dbReference type="ARBA" id="ARBA00023015"/>
    </source>
</evidence>
<dbReference type="InterPro" id="IPR050661">
    <property type="entry name" value="BglG_antiterminators"/>
</dbReference>
<dbReference type="PANTHER" id="PTHR30185">
    <property type="entry name" value="CRYPTIC BETA-GLUCOSIDE BGL OPERON ANTITERMINATOR"/>
    <property type="match status" value="1"/>
</dbReference>
<dbReference type="PANTHER" id="PTHR30185:SF18">
    <property type="entry name" value="TRANSCRIPTIONAL REGULATOR MTLR"/>
    <property type="match status" value="1"/>
</dbReference>